<keyword evidence="3" id="KW-1185">Reference proteome</keyword>
<feature type="region of interest" description="Disordered" evidence="1">
    <location>
        <begin position="220"/>
        <end position="277"/>
    </location>
</feature>
<comment type="caution">
    <text evidence="2">The sequence shown here is derived from an EMBL/GenBank/DDBJ whole genome shotgun (WGS) entry which is preliminary data.</text>
</comment>
<accession>A0AAE1JUD9</accession>
<evidence type="ECO:0000313" key="2">
    <source>
        <dbReference type="EMBL" id="KAK4277542.1"/>
    </source>
</evidence>
<evidence type="ECO:0000256" key="1">
    <source>
        <dbReference type="SAM" id="MobiDB-lite"/>
    </source>
</evidence>
<dbReference type="EMBL" id="JAWXYG010000003">
    <property type="protein sequence ID" value="KAK4277542.1"/>
    <property type="molecule type" value="Genomic_DNA"/>
</dbReference>
<dbReference type="AlphaFoldDB" id="A0AAE1JUD9"/>
<name>A0AAE1JUD9_9FABA</name>
<organism evidence="2 3">
    <name type="scientific">Acacia crassicarpa</name>
    <name type="common">northern wattle</name>
    <dbReference type="NCBI Taxonomy" id="499986"/>
    <lineage>
        <taxon>Eukaryota</taxon>
        <taxon>Viridiplantae</taxon>
        <taxon>Streptophyta</taxon>
        <taxon>Embryophyta</taxon>
        <taxon>Tracheophyta</taxon>
        <taxon>Spermatophyta</taxon>
        <taxon>Magnoliopsida</taxon>
        <taxon>eudicotyledons</taxon>
        <taxon>Gunneridae</taxon>
        <taxon>Pentapetalae</taxon>
        <taxon>rosids</taxon>
        <taxon>fabids</taxon>
        <taxon>Fabales</taxon>
        <taxon>Fabaceae</taxon>
        <taxon>Caesalpinioideae</taxon>
        <taxon>mimosoid clade</taxon>
        <taxon>Acacieae</taxon>
        <taxon>Acacia</taxon>
    </lineage>
</organism>
<feature type="compositionally biased region" description="Polar residues" evidence="1">
    <location>
        <begin position="261"/>
        <end position="271"/>
    </location>
</feature>
<gene>
    <name evidence="2" type="ORF">QN277_015529</name>
</gene>
<evidence type="ECO:0000313" key="3">
    <source>
        <dbReference type="Proteomes" id="UP001293593"/>
    </source>
</evidence>
<feature type="compositionally biased region" description="Basic and acidic residues" evidence="1">
    <location>
        <begin position="229"/>
        <end position="241"/>
    </location>
</feature>
<reference evidence="2" key="1">
    <citation type="submission" date="2023-10" db="EMBL/GenBank/DDBJ databases">
        <title>Chromosome-level genome of the transformable northern wattle, Acacia crassicarpa.</title>
        <authorList>
            <person name="Massaro I."/>
            <person name="Sinha N.R."/>
            <person name="Poethig S."/>
            <person name="Leichty A.R."/>
        </authorList>
    </citation>
    <scope>NUCLEOTIDE SEQUENCE</scope>
    <source>
        <strain evidence="2">Acra3RX</strain>
        <tissue evidence="2">Leaf</tissue>
    </source>
</reference>
<proteinExistence type="predicted"/>
<sequence>MLGSPNRNVNSGDLKFKESIAGMELRTKGLREGLSGMSGIGPGYKSPGKSTKRYDDLANERSSSSKMDLVERPFMGSLGVDVRDNSNPQYRRNNDPGFGRGHGYSWIGVPNWTLLVPNGFAPFHHGPTHGGFQATTPMFPSHALFGVRPPMEFNHASIPYHIPNLDRFSGHMHPLGWQNMVEGTLPSRFHGWDGNNCVFKDNWHVYGSSDWDWNRHLSNSRGLDSGPEISKDQNGHLKRDSSSPTCKDASVPFQVDGASTEPASHMSQDDSNWGDVPEKIPRTKLTSFESSGKVPMSYSPKTMPEKTSGMLTPSDNSFLSQHYLSKLDISVELALPELYDQCMSLLDVEKNASIDSEASTGFFKHGSRSQQRYAATLSPFPADSSLFQRAIEHYKEERVEMPKWGKVDVNLATNRKQLDEPVSSSSLVNMQVAVSTGDALTNMPISTLHLNKEETLSPPAEEHLEELHQNLCRRGQDHVCAHPVNQESLATSLGKEDEFTSEWVITRDMEGKDNTVVINESKLESKMPTSDDFVNTKDKITGFAHYAEE</sequence>
<dbReference type="Proteomes" id="UP001293593">
    <property type="component" value="Unassembled WGS sequence"/>
</dbReference>
<dbReference type="PANTHER" id="PTHR34837">
    <property type="entry name" value="OS05G0595500 PROTEIN"/>
    <property type="match status" value="1"/>
</dbReference>
<protein>
    <submittedName>
        <fullName evidence="2">Uncharacterized protein</fullName>
    </submittedName>
</protein>
<dbReference type="PANTHER" id="PTHR34837:SF1">
    <property type="entry name" value="LOW PROTEIN: ZINC FINGER CCCH DOMAIN PROTEIN"/>
    <property type="match status" value="1"/>
</dbReference>
<feature type="region of interest" description="Disordered" evidence="1">
    <location>
        <begin position="32"/>
        <end position="63"/>
    </location>
</feature>